<sequence length="59" mass="6987">MIRRLVFTRLEDIRGGFEEELKEMKPMKKPLQNTEKLTDSDDEYEVPSKIVSFKKIPVC</sequence>
<dbReference type="AlphaFoldDB" id="A0A1I9G0D6"/>
<proteinExistence type="predicted"/>
<name>A0A1I9G0D6_BRUMA</name>
<protein>
    <submittedName>
        <fullName evidence="1">Bm8970</fullName>
    </submittedName>
</protein>
<gene>
    <name evidence="1" type="primary">Bm8970</name>
    <name evidence="1" type="ORF">BM_Bm8970</name>
</gene>
<evidence type="ECO:0000313" key="1">
    <source>
        <dbReference type="EMBL" id="CDP92402.1"/>
    </source>
</evidence>
<organism evidence="1">
    <name type="scientific">Brugia malayi</name>
    <name type="common">Filarial nematode worm</name>
    <dbReference type="NCBI Taxonomy" id="6279"/>
    <lineage>
        <taxon>Eukaryota</taxon>
        <taxon>Metazoa</taxon>
        <taxon>Ecdysozoa</taxon>
        <taxon>Nematoda</taxon>
        <taxon>Chromadorea</taxon>
        <taxon>Rhabditida</taxon>
        <taxon>Spirurina</taxon>
        <taxon>Spiruromorpha</taxon>
        <taxon>Filarioidea</taxon>
        <taxon>Onchocercidae</taxon>
        <taxon>Brugia</taxon>
    </lineage>
</organism>
<dbReference type="EMBL" id="LN856795">
    <property type="protein sequence ID" value="CDP92402.1"/>
    <property type="molecule type" value="Genomic_DNA"/>
</dbReference>
<reference evidence="1" key="1">
    <citation type="journal article" date="2007" name="Science">
        <title>Draft genome of the filarial nematode parasite Brugia malayi.</title>
        <authorList>
            <person name="Ghedin E."/>
            <person name="Wang S."/>
            <person name="Spiro D."/>
            <person name="Caler E."/>
            <person name="Zhao Q."/>
            <person name="Crabtree J."/>
            <person name="Allen J.E."/>
            <person name="Delcher A.L."/>
            <person name="Guiliano D.B."/>
            <person name="Miranda-Saavedra D."/>
            <person name="Angiuoli S.V."/>
            <person name="Creasy T."/>
            <person name="Amedeo P."/>
            <person name="Haas B."/>
            <person name="El-Sayed N.M."/>
            <person name="Wortman J.R."/>
            <person name="Feldblyum T."/>
            <person name="Tallon L."/>
            <person name="Schatz M."/>
            <person name="Shumway M."/>
            <person name="Koo H."/>
            <person name="Salzberg S.L."/>
            <person name="Schobel S."/>
            <person name="Pertea M."/>
            <person name="Pop M."/>
            <person name="White O."/>
            <person name="Barton G.J."/>
            <person name="Carlow C.K."/>
            <person name="Crawford M.J."/>
            <person name="Daub J."/>
            <person name="Dimmic M.W."/>
            <person name="Estes C.F."/>
            <person name="Foster J.M."/>
            <person name="Ganatra M."/>
            <person name="Gregory W.F."/>
            <person name="Johnson N.M."/>
            <person name="Jin J."/>
            <person name="Komuniecki R."/>
            <person name="Korf I."/>
            <person name="Kumar S."/>
            <person name="Laney S."/>
            <person name="Li B.W."/>
            <person name="Li W."/>
            <person name="Lindblom T.H."/>
            <person name="Lustigman S."/>
            <person name="Ma D."/>
            <person name="Maina C.V."/>
            <person name="Martin D.M."/>
            <person name="McCarter J.P."/>
            <person name="McReynolds L."/>
            <person name="Mitreva M."/>
            <person name="Nutman T.B."/>
            <person name="Parkinson J."/>
            <person name="Peregrin-Alvarez J.M."/>
            <person name="Poole C."/>
            <person name="Ren Q."/>
            <person name="Saunders L."/>
            <person name="Sluder A.E."/>
            <person name="Smith K."/>
            <person name="Stanke M."/>
            <person name="Unnasch T.R."/>
            <person name="Ware J."/>
            <person name="Wei A.D."/>
            <person name="Weil G."/>
            <person name="Williams D.J."/>
            <person name="Zhang Y."/>
            <person name="Williams S.A."/>
            <person name="Fraser-Liggett C."/>
            <person name="Slatko B."/>
            <person name="Blaxter M.L."/>
            <person name="Scott A.L."/>
        </authorList>
    </citation>
    <scope>NUCLEOTIDE SEQUENCE</scope>
    <source>
        <strain evidence="1">FR3</strain>
    </source>
</reference>
<accession>A0A1I9G0D6</accession>
<reference evidence="1" key="2">
    <citation type="submission" date="2012-12" db="EMBL/GenBank/DDBJ databases">
        <authorList>
            <consortium name="WormBase Consortium"/>
            <person name="Ghedin E."/>
            <person name="Paulini M."/>
        </authorList>
    </citation>
    <scope>NUCLEOTIDE SEQUENCE</scope>
    <source>
        <strain evidence="1">FR3</strain>
    </source>
</reference>